<evidence type="ECO:0000256" key="2">
    <source>
        <dbReference type="SAM" id="SignalP"/>
    </source>
</evidence>
<dbReference type="Pfam" id="PF01345">
    <property type="entry name" value="DUF11"/>
    <property type="match status" value="1"/>
</dbReference>
<feature type="domain" description="LTD" evidence="3">
    <location>
        <begin position="21"/>
        <end position="107"/>
    </location>
</feature>
<feature type="chain" id="PRO_5045154362" evidence="2">
    <location>
        <begin position="25"/>
        <end position="1070"/>
    </location>
</feature>
<dbReference type="Gene3D" id="3.60.10.10">
    <property type="entry name" value="Endonuclease/exonuclease/phosphatase"/>
    <property type="match status" value="1"/>
</dbReference>
<evidence type="ECO:0000259" key="4">
    <source>
        <dbReference type="Pfam" id="PF01345"/>
    </source>
</evidence>
<dbReference type="InterPro" id="IPR036691">
    <property type="entry name" value="Endo/exonu/phosph_ase_sf"/>
</dbReference>
<dbReference type="InterPro" id="IPR001322">
    <property type="entry name" value="Lamin_tail_dom"/>
</dbReference>
<feature type="signal peptide" evidence="2">
    <location>
        <begin position="1"/>
        <end position="24"/>
    </location>
</feature>
<dbReference type="SUPFAM" id="SSF56219">
    <property type="entry name" value="DNase I-like"/>
    <property type="match status" value="1"/>
</dbReference>
<dbReference type="Proteomes" id="UP000681317">
    <property type="component" value="Chromosome"/>
</dbReference>
<feature type="domain" description="DUF11" evidence="4">
    <location>
        <begin position="814"/>
        <end position="936"/>
    </location>
</feature>
<gene>
    <name evidence="5" type="ORF">LYSCAS_09300</name>
</gene>
<evidence type="ECO:0000256" key="1">
    <source>
        <dbReference type="SAM" id="MobiDB-lite"/>
    </source>
</evidence>
<proteinExistence type="predicted"/>
<dbReference type="InterPro" id="IPR001434">
    <property type="entry name" value="OmcB-like_DUF11"/>
</dbReference>
<feature type="region of interest" description="Disordered" evidence="1">
    <location>
        <begin position="1049"/>
        <end position="1070"/>
    </location>
</feature>
<sequence length="1070" mass="110075">MKLHVRQLALAVGLCCGGMGAAHAQVVISQVYGSGGNSGATLKSDFIELRNNGATAVDLSTWSVQYASSVGTTWQRTNLTGSIAAGGYYLVKEADGAGGSTALPTPDATGTIAMSGTAGKVALVANQVTLSGACPLASAVDFVGYGSANCFEGTAPAPSVAAFGSDQRKNNGTTDTNNNAADFQGLAADPHNSGSAPPPPPDPATPMSIHDVQGNGLQSPVANQRVEVQGVVTAKKFNNGFFLQVEDANVDADPATSEGVFVFTSTAPTVNVGDRVKVTAKVQEYTPSTNLNQLSITEMIEPTVEVLTTGNAIPAPVVLDSALLNASALPGTLERLEGMRVSMAQAVVVGASDGSINEANATSTTDGVFYVTAPDVATPFREPGIGVLDTIAIPAGKTPPRFDTNQERLMVRSRGQVGALPIAVDDEATIGNLEGVLDYFDGTWALLPDANKVPVVAGGKVPTAVDDARYEEATIGGFNLLRFFDEVPDGNGAPTLTPAALDMRLGKTAWAICDYLKTPDILGVVEVENLRILQLLSARIDATCPSHAPHYVPYLVPGNDVGGINVGVLASTRDNGAGVPRVEVASVTQFGKDATFANPNGTTSLLNDRPPLVMRAIVHQDNGATWPVSVVVNHLRSLNGVDDSASGSSGWATEGARVRGKRAAQAAYTAGLIESMQSSNPGERIVLVGDFNAFEFNDGYVDVLGVVKGSPAPDAEVLTAVPSPLTTPLVDGSEFVPQPRERYSYVFEGNAQSLDHVLLNQALIADAMHVEVDHPRINADFGVDNFGDASTPVRVSDHDPVRVRVSLASFRSADVRMAMTAPATVLPGNTAHFDAQVDNAGPNAALNASVAFVLDGAWSPTMTVPAGWTCDAPLVDATTTTVLCRNADFASAASASFGMDVAVPVTMVAGSVHVAASVASSITDPANANNGASATVAIDGRADLRATVSGPVLGAKPNVVAHYPARIINAGPAAAWQPVLHASGDVAPNAVVVNAPAGWTCAKSAAPVGFQVTCTLDGAMGSNGVWTVDLAITSPQRPANDLLDLSVDVTSASPDPVTGNNTATSSTRIR</sequence>
<reference evidence="5 6" key="1">
    <citation type="submission" date="2021-03" db="EMBL/GenBank/DDBJ databases">
        <title>Complete Genome Sequences of Two Lysobacter Strains Isolated from Sea Water (Lysobacter caseinilyticus) and Soil (Lysobacter helvus) in South Korea.</title>
        <authorList>
            <person name="Watanabe Y."/>
            <person name="Arakawa K."/>
        </authorList>
    </citation>
    <scope>NUCLEOTIDE SEQUENCE [LARGE SCALE GENOMIC DNA]</scope>
    <source>
        <strain evidence="5 6">KVB24</strain>
    </source>
</reference>
<keyword evidence="6" id="KW-1185">Reference proteome</keyword>
<dbReference type="PANTHER" id="PTHR42834">
    <property type="entry name" value="ENDONUCLEASE/EXONUCLEASE/PHOSPHATASE FAMILY PROTEIN (AFU_ORTHOLOGUE AFUA_3G09210)"/>
    <property type="match status" value="1"/>
</dbReference>
<dbReference type="Pfam" id="PF00932">
    <property type="entry name" value="LTD"/>
    <property type="match status" value="1"/>
</dbReference>
<accession>A0ABM7Q403</accession>
<dbReference type="PANTHER" id="PTHR42834:SF1">
    <property type="entry name" value="ENDONUCLEASE_EXONUCLEASE_PHOSPHATASE FAMILY PROTEIN (AFU_ORTHOLOGUE AFUA_3G09210)"/>
    <property type="match status" value="1"/>
</dbReference>
<protein>
    <submittedName>
        <fullName evidence="5">Nuclease</fullName>
    </submittedName>
</protein>
<keyword evidence="2" id="KW-0732">Signal</keyword>
<evidence type="ECO:0000259" key="3">
    <source>
        <dbReference type="Pfam" id="PF00932"/>
    </source>
</evidence>
<dbReference type="EMBL" id="AP024545">
    <property type="protein sequence ID" value="BCT91906.1"/>
    <property type="molecule type" value="Genomic_DNA"/>
</dbReference>
<evidence type="ECO:0000313" key="6">
    <source>
        <dbReference type="Proteomes" id="UP000681317"/>
    </source>
</evidence>
<evidence type="ECO:0000313" key="5">
    <source>
        <dbReference type="EMBL" id="BCT91906.1"/>
    </source>
</evidence>
<dbReference type="InterPro" id="IPR013783">
    <property type="entry name" value="Ig-like_fold"/>
</dbReference>
<dbReference type="RefSeq" id="WP_213436193.1">
    <property type="nucleotide sequence ID" value="NZ_AP024545.1"/>
</dbReference>
<feature type="compositionally biased region" description="Low complexity" evidence="1">
    <location>
        <begin position="170"/>
        <end position="182"/>
    </location>
</feature>
<dbReference type="Gene3D" id="2.60.40.10">
    <property type="entry name" value="Immunoglobulins"/>
    <property type="match status" value="1"/>
</dbReference>
<name>A0ABM7Q403_9GAMM</name>
<organism evidence="5 6">
    <name type="scientific">Noviluteimonas caseinilytica</name>
    <dbReference type="NCBI Taxonomy" id="2675101"/>
    <lineage>
        <taxon>Bacteria</taxon>
        <taxon>Pseudomonadati</taxon>
        <taxon>Pseudomonadota</taxon>
        <taxon>Gammaproteobacteria</taxon>
        <taxon>Lysobacterales</taxon>
        <taxon>Lysobacteraceae</taxon>
        <taxon>Noviluteimonas</taxon>
    </lineage>
</organism>
<dbReference type="CDD" id="cd04486">
    <property type="entry name" value="YhcR_OBF_like"/>
    <property type="match status" value="1"/>
</dbReference>
<feature type="region of interest" description="Disordered" evidence="1">
    <location>
        <begin position="162"/>
        <end position="216"/>
    </location>
</feature>